<keyword evidence="9" id="KW-0067">ATP-binding</keyword>
<dbReference type="GO" id="GO:0005524">
    <property type="term" value="F:ATP binding"/>
    <property type="evidence" value="ECO:0007669"/>
    <property type="project" value="UniProtKB-KW"/>
</dbReference>
<dbReference type="SUPFAM" id="SSF55821">
    <property type="entry name" value="YrdC/RibB"/>
    <property type="match status" value="1"/>
</dbReference>
<dbReference type="NCBIfam" id="TIGR00057">
    <property type="entry name" value="L-threonylcarbamoyladenylate synthase"/>
    <property type="match status" value="1"/>
</dbReference>
<dbReference type="InterPro" id="IPR017945">
    <property type="entry name" value="DHBP_synth_RibB-like_a/b_dom"/>
</dbReference>
<dbReference type="Proteomes" id="UP000034543">
    <property type="component" value="Unassembled WGS sequence"/>
</dbReference>
<dbReference type="GO" id="GO:0008033">
    <property type="term" value="P:tRNA processing"/>
    <property type="evidence" value="ECO:0007669"/>
    <property type="project" value="UniProtKB-KW"/>
</dbReference>
<dbReference type="InterPro" id="IPR006070">
    <property type="entry name" value="Sua5-like_dom"/>
</dbReference>
<keyword evidence="4" id="KW-0963">Cytoplasm</keyword>
<keyword evidence="6" id="KW-0819">tRNA processing</keyword>
<dbReference type="GO" id="GO:0006450">
    <property type="term" value="P:regulation of translational fidelity"/>
    <property type="evidence" value="ECO:0007669"/>
    <property type="project" value="TreeGrafter"/>
</dbReference>
<evidence type="ECO:0000256" key="3">
    <source>
        <dbReference type="ARBA" id="ARBA00012584"/>
    </source>
</evidence>
<gene>
    <name evidence="13" type="ORF">UV59_C0026G0002</name>
</gene>
<dbReference type="PROSITE" id="PS51163">
    <property type="entry name" value="YRDC"/>
    <property type="match status" value="1"/>
</dbReference>
<evidence type="ECO:0000256" key="5">
    <source>
        <dbReference type="ARBA" id="ARBA00022679"/>
    </source>
</evidence>
<keyword evidence="8" id="KW-0547">Nucleotide-binding</keyword>
<dbReference type="EC" id="2.7.7.87" evidence="3"/>
<evidence type="ECO:0000256" key="1">
    <source>
        <dbReference type="ARBA" id="ARBA00004496"/>
    </source>
</evidence>
<keyword evidence="5" id="KW-0808">Transferase</keyword>
<name>A0A0G1CF44_9BACT</name>
<comment type="catalytic activity">
    <reaction evidence="11">
        <text>L-threonine + hydrogencarbonate + ATP = L-threonylcarbamoyladenylate + diphosphate + H2O</text>
        <dbReference type="Rhea" id="RHEA:36407"/>
        <dbReference type="ChEBI" id="CHEBI:15377"/>
        <dbReference type="ChEBI" id="CHEBI:17544"/>
        <dbReference type="ChEBI" id="CHEBI:30616"/>
        <dbReference type="ChEBI" id="CHEBI:33019"/>
        <dbReference type="ChEBI" id="CHEBI:57926"/>
        <dbReference type="ChEBI" id="CHEBI:73682"/>
        <dbReference type="EC" id="2.7.7.87"/>
    </reaction>
</comment>
<evidence type="ECO:0000256" key="7">
    <source>
        <dbReference type="ARBA" id="ARBA00022695"/>
    </source>
</evidence>
<comment type="similarity">
    <text evidence="2">Belongs to the SUA5 family.</text>
</comment>
<dbReference type="EMBL" id="LCFB01000026">
    <property type="protein sequence ID" value="KKS84152.1"/>
    <property type="molecule type" value="Genomic_DNA"/>
</dbReference>
<evidence type="ECO:0000256" key="9">
    <source>
        <dbReference type="ARBA" id="ARBA00022840"/>
    </source>
</evidence>
<proteinExistence type="inferred from homology"/>
<dbReference type="GO" id="GO:0005737">
    <property type="term" value="C:cytoplasm"/>
    <property type="evidence" value="ECO:0007669"/>
    <property type="project" value="UniProtKB-SubCell"/>
</dbReference>
<dbReference type="PANTHER" id="PTHR17490">
    <property type="entry name" value="SUA5"/>
    <property type="match status" value="1"/>
</dbReference>
<evidence type="ECO:0000256" key="11">
    <source>
        <dbReference type="ARBA" id="ARBA00048366"/>
    </source>
</evidence>
<evidence type="ECO:0000259" key="12">
    <source>
        <dbReference type="PROSITE" id="PS51163"/>
    </source>
</evidence>
<evidence type="ECO:0000256" key="8">
    <source>
        <dbReference type="ARBA" id="ARBA00022741"/>
    </source>
</evidence>
<dbReference type="AlphaFoldDB" id="A0A0G1CF44"/>
<dbReference type="InterPro" id="IPR050156">
    <property type="entry name" value="TC-AMP_synthase_SUA5"/>
</dbReference>
<dbReference type="STRING" id="1618436.UV59_C0026G0002"/>
<evidence type="ECO:0000256" key="6">
    <source>
        <dbReference type="ARBA" id="ARBA00022694"/>
    </source>
</evidence>
<feature type="domain" description="YrdC-like" evidence="12">
    <location>
        <begin position="1"/>
        <end position="197"/>
    </location>
</feature>
<keyword evidence="7" id="KW-0548">Nucleotidyltransferase</keyword>
<dbReference type="PANTHER" id="PTHR17490:SF16">
    <property type="entry name" value="THREONYLCARBAMOYL-AMP SYNTHASE"/>
    <property type="match status" value="1"/>
</dbReference>
<protein>
    <recommendedName>
        <fullName evidence="10">L-threonylcarbamoyladenylate synthase</fullName>
        <ecNumber evidence="3">2.7.7.87</ecNumber>
    </recommendedName>
    <alternativeName>
        <fullName evidence="10">L-threonylcarbamoyladenylate synthase</fullName>
    </alternativeName>
</protein>
<evidence type="ECO:0000256" key="2">
    <source>
        <dbReference type="ARBA" id="ARBA00007663"/>
    </source>
</evidence>
<dbReference type="Gene3D" id="3.90.870.10">
    <property type="entry name" value="DHBP synthase"/>
    <property type="match status" value="1"/>
</dbReference>
<organism evidence="13 14">
    <name type="scientific">Candidatus Gottesmanbacteria bacterium GW2011_GWA1_43_11</name>
    <dbReference type="NCBI Taxonomy" id="1618436"/>
    <lineage>
        <taxon>Bacteria</taxon>
        <taxon>Candidatus Gottesmaniibacteriota</taxon>
    </lineage>
</organism>
<evidence type="ECO:0000256" key="10">
    <source>
        <dbReference type="ARBA" id="ARBA00029774"/>
    </source>
</evidence>
<sequence length="203" mass="22176">MDEINQAISILKSGGVVIFPTDTAFGIGCRIDDVEAVARVFKIRKRPPSKATPALVSGIEMAENYFRSPPPTLKLRRADPPKIKKLMAEYWPGGLTIVYFAQVNKVPALVRGGGTTIGLRQPNHPITQQIIKGVGVPILGPSANFHGLPTPYEFTDLDPELVKLVDYVVSGECTVKQASTVIDCTQTPWKIIRQGSVKVRIEN</sequence>
<evidence type="ECO:0000256" key="4">
    <source>
        <dbReference type="ARBA" id="ARBA00022490"/>
    </source>
</evidence>
<evidence type="ECO:0000313" key="13">
    <source>
        <dbReference type="EMBL" id="KKS84152.1"/>
    </source>
</evidence>
<dbReference type="GO" id="GO:0000049">
    <property type="term" value="F:tRNA binding"/>
    <property type="evidence" value="ECO:0007669"/>
    <property type="project" value="TreeGrafter"/>
</dbReference>
<comment type="caution">
    <text evidence="13">The sequence shown here is derived from an EMBL/GenBank/DDBJ whole genome shotgun (WGS) entry which is preliminary data.</text>
</comment>
<comment type="subcellular location">
    <subcellularLocation>
        <location evidence="1">Cytoplasm</location>
    </subcellularLocation>
</comment>
<dbReference type="Pfam" id="PF01300">
    <property type="entry name" value="Sua5_yciO_yrdC"/>
    <property type="match status" value="1"/>
</dbReference>
<dbReference type="GO" id="GO:0061710">
    <property type="term" value="F:L-threonylcarbamoyladenylate synthase"/>
    <property type="evidence" value="ECO:0007669"/>
    <property type="project" value="UniProtKB-EC"/>
</dbReference>
<evidence type="ECO:0000313" key="14">
    <source>
        <dbReference type="Proteomes" id="UP000034543"/>
    </source>
</evidence>
<dbReference type="GO" id="GO:0003725">
    <property type="term" value="F:double-stranded RNA binding"/>
    <property type="evidence" value="ECO:0007669"/>
    <property type="project" value="InterPro"/>
</dbReference>
<reference evidence="13 14" key="1">
    <citation type="journal article" date="2015" name="Nature">
        <title>rRNA introns, odd ribosomes, and small enigmatic genomes across a large radiation of phyla.</title>
        <authorList>
            <person name="Brown C.T."/>
            <person name="Hug L.A."/>
            <person name="Thomas B.C."/>
            <person name="Sharon I."/>
            <person name="Castelle C.J."/>
            <person name="Singh A."/>
            <person name="Wilkins M.J."/>
            <person name="Williams K.H."/>
            <person name="Banfield J.F."/>
        </authorList>
    </citation>
    <scope>NUCLEOTIDE SEQUENCE [LARGE SCALE GENOMIC DNA]</scope>
</reference>
<accession>A0A0G1CF44</accession>